<evidence type="ECO:0000259" key="3">
    <source>
        <dbReference type="PROSITE" id="PS51762"/>
    </source>
</evidence>
<reference evidence="4 5" key="2">
    <citation type="submission" date="2019-09" db="EMBL/GenBank/DDBJ databases">
        <authorList>
            <person name="Jin C."/>
        </authorList>
    </citation>
    <scope>NUCLEOTIDE SEQUENCE [LARGE SCALE GENOMIC DNA]</scope>
    <source>
        <strain evidence="4 5">BN140078</strain>
    </source>
</reference>
<dbReference type="InterPro" id="IPR050546">
    <property type="entry name" value="Glycosyl_Hydrlase_16"/>
</dbReference>
<dbReference type="RefSeq" id="WP_149837847.1">
    <property type="nucleotide sequence ID" value="NZ_VUOC01000002.1"/>
</dbReference>
<dbReference type="CDD" id="cd08023">
    <property type="entry name" value="GH16_laminarinase_like"/>
    <property type="match status" value="1"/>
</dbReference>
<comment type="caution">
    <text evidence="4">The sequence shown here is derived from an EMBL/GenBank/DDBJ whole genome shotgun (WGS) entry which is preliminary data.</text>
</comment>
<dbReference type="PANTHER" id="PTHR10963:SF55">
    <property type="entry name" value="GLYCOSIDE HYDROLASE FAMILY 16 PROTEIN"/>
    <property type="match status" value="1"/>
</dbReference>
<name>A0A5B2VUQ0_9BACT</name>
<feature type="chain" id="PRO_5022791295" evidence="2">
    <location>
        <begin position="21"/>
        <end position="278"/>
    </location>
</feature>
<evidence type="ECO:0000256" key="2">
    <source>
        <dbReference type="SAM" id="SignalP"/>
    </source>
</evidence>
<feature type="domain" description="GH16" evidence="3">
    <location>
        <begin position="14"/>
        <end position="278"/>
    </location>
</feature>
<dbReference type="Pfam" id="PF00722">
    <property type="entry name" value="Glyco_hydro_16"/>
    <property type="match status" value="1"/>
</dbReference>
<evidence type="ECO:0000313" key="5">
    <source>
        <dbReference type="Proteomes" id="UP000324611"/>
    </source>
</evidence>
<keyword evidence="4" id="KW-0378">Hydrolase</keyword>
<dbReference type="GO" id="GO:0004553">
    <property type="term" value="F:hydrolase activity, hydrolyzing O-glycosyl compounds"/>
    <property type="evidence" value="ECO:0007669"/>
    <property type="project" value="InterPro"/>
</dbReference>
<dbReference type="SUPFAM" id="SSF49899">
    <property type="entry name" value="Concanavalin A-like lectins/glucanases"/>
    <property type="match status" value="1"/>
</dbReference>
<dbReference type="PROSITE" id="PS51762">
    <property type="entry name" value="GH16_2"/>
    <property type="match status" value="1"/>
</dbReference>
<comment type="similarity">
    <text evidence="1">Belongs to the glycosyl hydrolase 16 family.</text>
</comment>
<protein>
    <submittedName>
        <fullName evidence="4">Glycoside hydrolase family 16 protein</fullName>
    </submittedName>
</protein>
<dbReference type="AlphaFoldDB" id="A0A5B2VUQ0"/>
<reference evidence="4 5" key="1">
    <citation type="submission" date="2019-09" db="EMBL/GenBank/DDBJ databases">
        <title>Chitinophaga ginsengihumi sp. nov., isolated from soil of ginseng rhizosphere.</title>
        <authorList>
            <person name="Lee J."/>
        </authorList>
    </citation>
    <scope>NUCLEOTIDE SEQUENCE [LARGE SCALE GENOMIC DNA]</scope>
    <source>
        <strain evidence="4 5">BN140078</strain>
    </source>
</reference>
<accession>A0A5B2VUQ0</accession>
<dbReference type="Gene3D" id="2.60.120.200">
    <property type="match status" value="1"/>
</dbReference>
<organism evidence="4 5">
    <name type="scientific">Chitinophaga agrisoli</name>
    <dbReference type="NCBI Taxonomy" id="2607653"/>
    <lineage>
        <taxon>Bacteria</taxon>
        <taxon>Pseudomonadati</taxon>
        <taxon>Bacteroidota</taxon>
        <taxon>Chitinophagia</taxon>
        <taxon>Chitinophagales</taxon>
        <taxon>Chitinophagaceae</taxon>
        <taxon>Chitinophaga</taxon>
    </lineage>
</organism>
<gene>
    <name evidence="4" type="ORF">F0L74_10645</name>
</gene>
<dbReference type="EMBL" id="VUOC01000002">
    <property type="protein sequence ID" value="KAA2242971.1"/>
    <property type="molecule type" value="Genomic_DNA"/>
</dbReference>
<evidence type="ECO:0000313" key="4">
    <source>
        <dbReference type="EMBL" id="KAA2242971.1"/>
    </source>
</evidence>
<dbReference type="PANTHER" id="PTHR10963">
    <property type="entry name" value="GLYCOSYL HYDROLASE-RELATED"/>
    <property type="match status" value="1"/>
</dbReference>
<keyword evidence="5" id="KW-1185">Reference proteome</keyword>
<dbReference type="Proteomes" id="UP000324611">
    <property type="component" value="Unassembled WGS sequence"/>
</dbReference>
<proteinExistence type="inferred from homology"/>
<dbReference type="InterPro" id="IPR000757">
    <property type="entry name" value="Beta-glucanase-like"/>
</dbReference>
<evidence type="ECO:0000256" key="1">
    <source>
        <dbReference type="ARBA" id="ARBA00006865"/>
    </source>
</evidence>
<dbReference type="InterPro" id="IPR013320">
    <property type="entry name" value="ConA-like_dom_sf"/>
</dbReference>
<sequence>MKKNCLLLLVLLLHSFTVLSQQVDTTGGYHLVWADEFDSEGAPDSAHWRHENGFVRNHELQWYQPQNAYCRNGLLQITAKREHFPNPGYAAQSDNWKNNRAFVDYTSSSINTRGRHAWLYGRFVMRARIDTGPGLWPAFWTLGVSRPWPSNGEIDIMEYYRGMLLANIACGTATPSKAKWFDTKTPLDSLGAGWSAQFHTWRMDWDQQSIRLYVDDRLLNQVSLDQLVNQDGSQFNPFTQPHYILLNLAVGGDNGGDPATTTFPKQYEIDYVRVYQKQ</sequence>
<dbReference type="GO" id="GO:0005975">
    <property type="term" value="P:carbohydrate metabolic process"/>
    <property type="evidence" value="ECO:0007669"/>
    <property type="project" value="InterPro"/>
</dbReference>
<feature type="signal peptide" evidence="2">
    <location>
        <begin position="1"/>
        <end position="20"/>
    </location>
</feature>
<keyword evidence="2" id="KW-0732">Signal</keyword>